<feature type="transmembrane region" description="Helical" evidence="8">
    <location>
        <begin position="175"/>
        <end position="200"/>
    </location>
</feature>
<feature type="transmembrane region" description="Helical" evidence="8">
    <location>
        <begin position="339"/>
        <end position="360"/>
    </location>
</feature>
<keyword evidence="4 8" id="KW-0812">Transmembrane</keyword>
<keyword evidence="6 8" id="KW-0472">Membrane</keyword>
<gene>
    <name evidence="10" type="ORF">HGUI_01031</name>
</gene>
<dbReference type="FunFam" id="1.20.1250.20:FF:000134">
    <property type="entry name" value="MFS sugar transporter protein"/>
    <property type="match status" value="1"/>
</dbReference>
<feature type="domain" description="Major facilitator superfamily (MFS) profile" evidence="9">
    <location>
        <begin position="64"/>
        <end position="530"/>
    </location>
</feature>
<evidence type="ECO:0000256" key="8">
    <source>
        <dbReference type="SAM" id="Phobius"/>
    </source>
</evidence>
<dbReference type="Pfam" id="PF00083">
    <property type="entry name" value="Sugar_tr"/>
    <property type="match status" value="1"/>
</dbReference>
<dbReference type="EMBL" id="FQNF01000013">
    <property type="protein sequence ID" value="SGZ38831.1"/>
    <property type="molecule type" value="Genomic_DNA"/>
</dbReference>
<organism evidence="10 11">
    <name type="scientific">Hanseniaspora guilliermondii</name>
    <dbReference type="NCBI Taxonomy" id="56406"/>
    <lineage>
        <taxon>Eukaryota</taxon>
        <taxon>Fungi</taxon>
        <taxon>Dikarya</taxon>
        <taxon>Ascomycota</taxon>
        <taxon>Saccharomycotina</taxon>
        <taxon>Saccharomycetes</taxon>
        <taxon>Saccharomycodales</taxon>
        <taxon>Saccharomycodaceae</taxon>
        <taxon>Hanseniaspora</taxon>
    </lineage>
</organism>
<evidence type="ECO:0000256" key="4">
    <source>
        <dbReference type="ARBA" id="ARBA00022692"/>
    </source>
</evidence>
<keyword evidence="5 8" id="KW-1133">Transmembrane helix</keyword>
<feature type="transmembrane region" description="Helical" evidence="8">
    <location>
        <begin position="444"/>
        <end position="466"/>
    </location>
</feature>
<evidence type="ECO:0000256" key="3">
    <source>
        <dbReference type="ARBA" id="ARBA00022448"/>
    </source>
</evidence>
<dbReference type="InterPro" id="IPR005828">
    <property type="entry name" value="MFS_sugar_transport-like"/>
</dbReference>
<comment type="subcellular location">
    <subcellularLocation>
        <location evidence="1">Membrane</location>
        <topology evidence="1">Multi-pass membrane protein</topology>
    </subcellularLocation>
</comment>
<evidence type="ECO:0000256" key="5">
    <source>
        <dbReference type="ARBA" id="ARBA00022989"/>
    </source>
</evidence>
<feature type="transmembrane region" description="Helical" evidence="8">
    <location>
        <begin position="244"/>
        <end position="266"/>
    </location>
</feature>
<dbReference type="AlphaFoldDB" id="A0A1L0CVL1"/>
<dbReference type="OrthoDB" id="6133115at2759"/>
<protein>
    <submittedName>
        <fullName evidence="10">Related to hexose transporter protein</fullName>
    </submittedName>
</protein>
<evidence type="ECO:0000313" key="10">
    <source>
        <dbReference type="EMBL" id="SGZ38831.1"/>
    </source>
</evidence>
<reference evidence="11" key="1">
    <citation type="submission" date="2016-11" db="EMBL/GenBank/DDBJ databases">
        <authorList>
            <person name="Guldener U."/>
        </authorList>
    </citation>
    <scope>NUCLEOTIDE SEQUENCE [LARGE SCALE GENOMIC DNA]</scope>
</reference>
<feature type="transmembrane region" description="Helical" evidence="8">
    <location>
        <begin position="142"/>
        <end position="163"/>
    </location>
</feature>
<feature type="transmembrane region" description="Helical" evidence="8">
    <location>
        <begin position="478"/>
        <end position="495"/>
    </location>
</feature>
<dbReference type="GO" id="GO:0016020">
    <property type="term" value="C:membrane"/>
    <property type="evidence" value="ECO:0007669"/>
    <property type="project" value="UniProtKB-SubCell"/>
</dbReference>
<evidence type="ECO:0000313" key="11">
    <source>
        <dbReference type="Proteomes" id="UP000183365"/>
    </source>
</evidence>
<dbReference type="NCBIfam" id="TIGR00879">
    <property type="entry name" value="SP"/>
    <property type="match status" value="1"/>
</dbReference>
<dbReference type="InterPro" id="IPR036259">
    <property type="entry name" value="MFS_trans_sf"/>
</dbReference>
<dbReference type="Gene3D" id="1.20.1250.20">
    <property type="entry name" value="MFS general substrate transporter like domains"/>
    <property type="match status" value="1"/>
</dbReference>
<feature type="transmembrane region" description="Helical" evidence="8">
    <location>
        <begin position="507"/>
        <end position="526"/>
    </location>
</feature>
<dbReference type="PROSITE" id="PS50850">
    <property type="entry name" value="MFS"/>
    <property type="match status" value="1"/>
</dbReference>
<dbReference type="InterPro" id="IPR003663">
    <property type="entry name" value="Sugar/inositol_transpt"/>
</dbReference>
<comment type="similarity">
    <text evidence="2 7">Belongs to the major facilitator superfamily. Sugar transporter (TC 2.A.1.1) family.</text>
</comment>
<feature type="transmembrane region" description="Helical" evidence="8">
    <location>
        <begin position="212"/>
        <end position="232"/>
    </location>
</feature>
<name>A0A1L0CVL1_9ASCO</name>
<evidence type="ECO:0000256" key="1">
    <source>
        <dbReference type="ARBA" id="ARBA00004141"/>
    </source>
</evidence>
<feature type="transmembrane region" description="Helical" evidence="8">
    <location>
        <begin position="405"/>
        <end position="424"/>
    </location>
</feature>
<proteinExistence type="inferred from homology"/>
<keyword evidence="3 7" id="KW-0813">Transport</keyword>
<evidence type="ECO:0000259" key="9">
    <source>
        <dbReference type="PROSITE" id="PS50850"/>
    </source>
</evidence>
<evidence type="ECO:0000256" key="2">
    <source>
        <dbReference type="ARBA" id="ARBA00010992"/>
    </source>
</evidence>
<dbReference type="InterPro" id="IPR020846">
    <property type="entry name" value="MFS_dom"/>
</dbReference>
<feature type="transmembrane region" description="Helical" evidence="8">
    <location>
        <begin position="375"/>
        <end position="398"/>
    </location>
</feature>
<feature type="transmembrane region" description="Helical" evidence="8">
    <location>
        <begin position="61"/>
        <end position="77"/>
    </location>
</feature>
<sequence length="572" mass="64024">MNTNENLNTSSSGDEENKLITEKLNENFNLADKGEQRVSVESVLPTFGGKKWYQLKHFRKLVFSVWIISWASCLSGYDGSIFNGLYSEPGFNNAIGNVTGSTLGALSNGMVFGNLIMLLPIINSASIASYCCDKFGRKKSIIWSNVVIIIGVVIQSLAGVWKFNYDADYKKKDVFGMLLAARIVMGMGGTVTSLAAISLLSEISYPSFRQVLGVMYNSNWYLGAIVAAWITFGLRNVTHKDINWRVPTILQCIFSVLQVIFVPFFVPESPRWLVSQGRIQEARDTLVEYHTGGYAEGEELIDYELTEIQLALEQEAIVQKESSFKELFATNANRKRMWIVMWIGVFMQFSGNGLVSYYLAKVLDSIGYKKVSEQLIINAGLMIFNYGICLIQSFWIIPYLRQRTLVVKLGVGGMLASFVIWTALSATAQKGDFKNHKLGQGVLAFIFIFYFFYNLALNGLPILYVTEILPFKIRAKGLSLWTLVQVIVMIYNGFVNPLAMDAIHWKYYLVFVCILAVEFLVCFTFIETSGRTLEEVAECFGDGIENLGAVSGIAALADGELKQKQAETEHIE</sequence>
<accession>A0A1L0CVL1</accession>
<dbReference type="PANTHER" id="PTHR48022:SF24">
    <property type="entry name" value="HEXOSE TRANSPORTER PROTEIN (AFU_ORTHOLOGUE AFUA_8G04480)"/>
    <property type="match status" value="1"/>
</dbReference>
<dbReference type="PANTHER" id="PTHR48022">
    <property type="entry name" value="PLASTIDIC GLUCOSE TRANSPORTER 4"/>
    <property type="match status" value="1"/>
</dbReference>
<keyword evidence="11" id="KW-1185">Reference proteome</keyword>
<dbReference type="InterPro" id="IPR050360">
    <property type="entry name" value="MFS_Sugar_Transporters"/>
</dbReference>
<evidence type="ECO:0000256" key="6">
    <source>
        <dbReference type="ARBA" id="ARBA00023136"/>
    </source>
</evidence>
<evidence type="ECO:0000256" key="7">
    <source>
        <dbReference type="RuleBase" id="RU003346"/>
    </source>
</evidence>
<dbReference type="VEuPathDB" id="FungiDB:HGUI_01031"/>
<dbReference type="GO" id="GO:0005351">
    <property type="term" value="F:carbohydrate:proton symporter activity"/>
    <property type="evidence" value="ECO:0007669"/>
    <property type="project" value="TreeGrafter"/>
</dbReference>
<dbReference type="SUPFAM" id="SSF103473">
    <property type="entry name" value="MFS general substrate transporter"/>
    <property type="match status" value="1"/>
</dbReference>
<dbReference type="Proteomes" id="UP000183365">
    <property type="component" value="Unassembled WGS sequence"/>
</dbReference>